<dbReference type="PROSITE" id="PS51352">
    <property type="entry name" value="THIOREDOXIN_2"/>
    <property type="match status" value="1"/>
</dbReference>
<keyword evidence="6" id="KW-1185">Reference proteome</keyword>
<evidence type="ECO:0000313" key="6">
    <source>
        <dbReference type="Proteomes" id="UP001267878"/>
    </source>
</evidence>
<proteinExistence type="inferred from homology"/>
<accession>A0ABU1VNJ0</accession>
<dbReference type="CDD" id="cd02968">
    <property type="entry name" value="SCO"/>
    <property type="match status" value="1"/>
</dbReference>
<dbReference type="SUPFAM" id="SSF52833">
    <property type="entry name" value="Thioredoxin-like"/>
    <property type="match status" value="1"/>
</dbReference>
<dbReference type="Proteomes" id="UP001267878">
    <property type="component" value="Unassembled WGS sequence"/>
</dbReference>
<keyword evidence="3" id="KW-0732">Signal</keyword>
<evidence type="ECO:0000313" key="5">
    <source>
        <dbReference type="EMBL" id="MDR7099034.1"/>
    </source>
</evidence>
<gene>
    <name evidence="5" type="ORF">J2X04_001381</name>
</gene>
<feature type="chain" id="PRO_5045962870" evidence="3">
    <location>
        <begin position="27"/>
        <end position="199"/>
    </location>
</feature>
<evidence type="ECO:0000256" key="3">
    <source>
        <dbReference type="SAM" id="SignalP"/>
    </source>
</evidence>
<keyword evidence="2" id="KW-0186">Copper</keyword>
<evidence type="ECO:0000256" key="2">
    <source>
        <dbReference type="ARBA" id="ARBA00023008"/>
    </source>
</evidence>
<protein>
    <submittedName>
        <fullName evidence="5">Protein SCO1/2</fullName>
    </submittedName>
</protein>
<dbReference type="InterPro" id="IPR013766">
    <property type="entry name" value="Thioredoxin_domain"/>
</dbReference>
<comment type="similarity">
    <text evidence="1">Belongs to the SCO1/2 family.</text>
</comment>
<reference evidence="5 6" key="1">
    <citation type="submission" date="2023-07" db="EMBL/GenBank/DDBJ databases">
        <title>Sorghum-associated microbial communities from plants grown in Nebraska, USA.</title>
        <authorList>
            <person name="Schachtman D."/>
        </authorList>
    </citation>
    <scope>NUCLEOTIDE SEQUENCE [LARGE SCALE GENOMIC DNA]</scope>
    <source>
        <strain evidence="5 6">BE187</strain>
    </source>
</reference>
<organism evidence="5 6">
    <name type="scientific">Agrilutibacter niabensis</name>
    <dbReference type="NCBI Taxonomy" id="380628"/>
    <lineage>
        <taxon>Bacteria</taxon>
        <taxon>Pseudomonadati</taxon>
        <taxon>Pseudomonadota</taxon>
        <taxon>Gammaproteobacteria</taxon>
        <taxon>Lysobacterales</taxon>
        <taxon>Lysobacteraceae</taxon>
        <taxon>Agrilutibacter</taxon>
    </lineage>
</organism>
<dbReference type="RefSeq" id="WP_310053185.1">
    <property type="nucleotide sequence ID" value="NZ_JAVDVW010000001.1"/>
</dbReference>
<feature type="signal peptide" evidence="3">
    <location>
        <begin position="1"/>
        <end position="26"/>
    </location>
</feature>
<name>A0ABU1VNJ0_9GAMM</name>
<comment type="caution">
    <text evidence="5">The sequence shown here is derived from an EMBL/GenBank/DDBJ whole genome shotgun (WGS) entry which is preliminary data.</text>
</comment>
<evidence type="ECO:0000256" key="1">
    <source>
        <dbReference type="ARBA" id="ARBA00010996"/>
    </source>
</evidence>
<dbReference type="InterPro" id="IPR003782">
    <property type="entry name" value="SCO1/SenC"/>
</dbReference>
<dbReference type="EMBL" id="JAVDVW010000001">
    <property type="protein sequence ID" value="MDR7099034.1"/>
    <property type="molecule type" value="Genomic_DNA"/>
</dbReference>
<evidence type="ECO:0000259" key="4">
    <source>
        <dbReference type="PROSITE" id="PS51352"/>
    </source>
</evidence>
<dbReference type="Pfam" id="PF02630">
    <property type="entry name" value="SCO1-SenC"/>
    <property type="match status" value="1"/>
</dbReference>
<dbReference type="Gene3D" id="3.40.30.10">
    <property type="entry name" value="Glutaredoxin"/>
    <property type="match status" value="1"/>
</dbReference>
<sequence>MKKFRNLAIAICAGALLTLLSAATLAAPATPPPLPRDSVYQLPLLLTDQAGQASDWRLRRGKPQLVSMFYTSCKYICPLIVDSGKAIEKNLTPAQQQQLGILLISMDPARDDAAALKAIADKRNLDARRWTLSAPPAGDVRAVAGVLGIRFRQLADGEFNHTSALVLLDKDGRILARTEQVGTRPDPEFLAAVRKATQL</sequence>
<dbReference type="InterPro" id="IPR036249">
    <property type="entry name" value="Thioredoxin-like_sf"/>
</dbReference>
<feature type="domain" description="Thioredoxin" evidence="4">
    <location>
        <begin position="33"/>
        <end position="198"/>
    </location>
</feature>